<dbReference type="Pfam" id="PF03797">
    <property type="entry name" value="Autotransporter"/>
    <property type="match status" value="1"/>
</dbReference>
<dbReference type="PATRIC" id="fig|360102.15.peg.1897"/>
<dbReference type="Gene3D" id="2.40.128.130">
    <property type="entry name" value="Autotransporter beta-domain"/>
    <property type="match status" value="1"/>
</dbReference>
<dbReference type="SUPFAM" id="SSF103515">
    <property type="entry name" value="Autotransporter"/>
    <property type="match status" value="1"/>
</dbReference>
<evidence type="ECO:0000256" key="1">
    <source>
        <dbReference type="SAM" id="SignalP"/>
    </source>
</evidence>
<organism evidence="3 4">
    <name type="scientific">Yersinia pestis bv. Antiqua (strain Antiqua)</name>
    <dbReference type="NCBI Taxonomy" id="360102"/>
    <lineage>
        <taxon>Bacteria</taxon>
        <taxon>Pseudomonadati</taxon>
        <taxon>Pseudomonadota</taxon>
        <taxon>Gammaproteobacteria</taxon>
        <taxon>Enterobacterales</taxon>
        <taxon>Yersiniaceae</taxon>
        <taxon>Yersinia</taxon>
    </lineage>
</organism>
<dbReference type="EMBL" id="CP000308">
    <property type="protein sequence ID" value="ABG15146.1"/>
    <property type="molecule type" value="Genomic_DNA"/>
</dbReference>
<name>A0A0E1NSG1_YERPA</name>
<feature type="signal peptide" evidence="1">
    <location>
        <begin position="1"/>
        <end position="24"/>
    </location>
</feature>
<evidence type="ECO:0000313" key="4">
    <source>
        <dbReference type="Proteomes" id="UP000001971"/>
    </source>
</evidence>
<feature type="domain" description="Autotransporter" evidence="2">
    <location>
        <begin position="480"/>
        <end position="761"/>
    </location>
</feature>
<dbReference type="RefSeq" id="WP_002218967.1">
    <property type="nucleotide sequence ID" value="NC_008150.1"/>
</dbReference>
<dbReference type="HOGENOM" id="CLU_366357_0_0_6"/>
<reference evidence="3 4" key="1">
    <citation type="journal article" date="2006" name="J. Bacteriol.">
        <title>Complete genome sequence of Yersinia pestis strains Antiqua and Nepal516: evidence of gene reduction in an emerging pathogen.</title>
        <authorList>
            <person name="Chain P.S."/>
            <person name="Hu P."/>
            <person name="Malfatti S.A."/>
            <person name="Radnedge L."/>
            <person name="Larimer F."/>
            <person name="Vergez L.M."/>
            <person name="Worsham P."/>
            <person name="Chu M.C."/>
            <person name="Andersen G.L."/>
        </authorList>
    </citation>
    <scope>NUCLEOTIDE SEQUENCE [LARGE SCALE GENOMIC DNA]</scope>
    <source>
        <strain evidence="3 4">Antiqua</strain>
    </source>
</reference>
<accession>A0A0E1NSG1</accession>
<proteinExistence type="predicted"/>
<dbReference type="KEGG" id="ypa:YPA_3184"/>
<dbReference type="SMART" id="SM00869">
    <property type="entry name" value="Autotransporter"/>
    <property type="match status" value="1"/>
</dbReference>
<keyword evidence="1" id="KW-0732">Signal</keyword>
<gene>
    <name evidence="3" type="ordered locus">YPA_3184</name>
</gene>
<evidence type="ECO:0000313" key="3">
    <source>
        <dbReference type="EMBL" id="ABG15146.1"/>
    </source>
</evidence>
<protein>
    <submittedName>
        <fullName evidence="3">Putative autotransporter protein</fullName>
    </submittedName>
</protein>
<dbReference type="AlphaFoldDB" id="A0A0E1NSG1"/>
<dbReference type="InterPro" id="IPR005546">
    <property type="entry name" value="Autotransporte_beta"/>
</dbReference>
<feature type="chain" id="PRO_5010027539" evidence="1">
    <location>
        <begin position="25"/>
        <end position="761"/>
    </location>
</feature>
<dbReference type="Proteomes" id="UP000001971">
    <property type="component" value="Chromosome"/>
</dbReference>
<sequence precursor="true">MNNHKIWRLSAVAVALLISGNSYADQTLHFAQQPHNTGDHTVIAAPEVNNFSLADLTANAEGQAVDATNAGALPLRVEPTQGDAQANGVLVTSGTFTNQAQGSITVSASSQDQHAVASGLQATDAYWSTLRNQGSIRATSNSLHGSAEVYGIQAGLAFSDAAGDHYGDHMMLSNEGVMQVSATAEQDAFASGIYTNAGNGVVNNGRLDVSAHASAGDARATGLHTLSANPGVDPDPWNPANPTHLMSNNGSLSVTASGNNATASAISTEGEGVYIYNNGTLIVDAFSESAQGGASAYGIHVLNGSATINSSGRILATATGGSQQQAYEVMADGSVVNIERYTLALGNETPWAVSNGGSIVLGNGTQGADLVLMAGQASEGFAYGKEYSLDNLAYDTTSGQQSTVGGSIAGLYGITPDIKVIHSGSSSSSLGSAALVYAPDVSHAGVSALAQRSSMEQASNIISSQLHSQLVSNAGCNQKLESADSCVFITPYAGEYRRDPVTSGYSGQRYGVLLGQNQHFGDFQLGWHGGYESASTDFNGTSVGRKEEINTLMLGVQGGMKLSESLFIAATSTWFSSDTDYSDSNTYYGVGSQSGSYDSSGLYTDVSVGNSWQLNRNYAMTPMVGLTHIWQQRDGYTVSSNNKNYDLIDTRYSSYSDHAVALHAGVRLDGRYPLTNETLLKPFFNVGFQQMLYGDEITIDQSIPNSPVVGVSTKDKTTQGTFDLGMALVSDNGVSASLQLSGMVNSDRQDFTGWANLGWAF</sequence>
<dbReference type="PROSITE" id="PS51208">
    <property type="entry name" value="AUTOTRANSPORTER"/>
    <property type="match status" value="1"/>
</dbReference>
<dbReference type="InterPro" id="IPR036709">
    <property type="entry name" value="Autotransporte_beta_dom_sf"/>
</dbReference>
<evidence type="ECO:0000259" key="2">
    <source>
        <dbReference type="PROSITE" id="PS51208"/>
    </source>
</evidence>